<reference evidence="10" key="1">
    <citation type="submission" date="2020-11" db="EMBL/GenBank/DDBJ databases">
        <authorList>
            <person name="Koelle M."/>
            <person name="Horta M.A.C."/>
            <person name="Nowrousian M."/>
            <person name="Ohm R.A."/>
            <person name="Benz P."/>
            <person name="Pilgard A."/>
        </authorList>
    </citation>
    <scope>NUCLEOTIDE SEQUENCE</scope>
    <source>
        <strain evidence="10">FPRL280</strain>
    </source>
</reference>
<comment type="similarity">
    <text evidence="3">Belongs to the cytochrome P450 family.</text>
</comment>
<dbReference type="GO" id="GO:0016705">
    <property type="term" value="F:oxidoreductase activity, acting on paired donors, with incorporation or reduction of molecular oxygen"/>
    <property type="evidence" value="ECO:0007669"/>
    <property type="project" value="InterPro"/>
</dbReference>
<accession>A0A8H7P8C3</accession>
<dbReference type="InterPro" id="IPR050121">
    <property type="entry name" value="Cytochrome_P450_monoxygenase"/>
</dbReference>
<evidence type="ECO:0000313" key="10">
    <source>
        <dbReference type="EMBL" id="KAF9819478.1"/>
    </source>
</evidence>
<keyword evidence="5 9" id="KW-0479">Metal-binding</keyword>
<dbReference type="Proteomes" id="UP000639403">
    <property type="component" value="Unassembled WGS sequence"/>
</dbReference>
<keyword evidence="4 9" id="KW-0349">Heme</keyword>
<comment type="pathway">
    <text evidence="2">Secondary metabolite biosynthesis.</text>
</comment>
<dbReference type="PRINTS" id="PR00463">
    <property type="entry name" value="EP450I"/>
</dbReference>
<evidence type="ECO:0000256" key="6">
    <source>
        <dbReference type="ARBA" id="ARBA00023002"/>
    </source>
</evidence>
<reference evidence="10" key="2">
    <citation type="journal article" name="Front. Microbiol.">
        <title>Degradative Capacity of Two Strains of Rhodonia placenta: From Phenotype to Genotype.</title>
        <authorList>
            <person name="Kolle M."/>
            <person name="Horta M.A.C."/>
            <person name="Nowrousian M."/>
            <person name="Ohm R.A."/>
            <person name="Benz J.P."/>
            <person name="Pilgard A."/>
        </authorList>
    </citation>
    <scope>NUCLEOTIDE SEQUENCE</scope>
    <source>
        <strain evidence="10">FPRL280</strain>
    </source>
</reference>
<dbReference type="SUPFAM" id="SSF48264">
    <property type="entry name" value="Cytochrome P450"/>
    <property type="match status" value="1"/>
</dbReference>
<evidence type="ECO:0000256" key="1">
    <source>
        <dbReference type="ARBA" id="ARBA00001971"/>
    </source>
</evidence>
<name>A0A8H7P8C3_9APHY</name>
<sequence>MSAVGFLLLGFLVTVVAWVSRRIVRLRRIASALDNIPGPASSSFLQGNMADYFGRQGWKFTEHVAQDYGGIVKMHALCGERMLCVQDPKALYTVLIKEASVFEESDAFLSTNQNIYGPGLLASMGEQHRKQRKMLNPVFSAAHMRHLLPTFYRITGKLRDAISTQVWEGPQEVDMMSWMGRIALECIGQGGLGYSFDPLVGGKMTDEYGNALKGLFPTLQEVNLWRELLPYVDWIGTPSFRRMALDLFPVEAIHKLKGIIDLMSMKSTALFHAKRGALKIGDEFVVRQVGEGKDIMSILIKANMMADDADKLPDDQLIAQMSTFLLAATDTTSNALARILHNLAQYPEVQGNLRAEVTDAFKEGDLPYDKLIQLPYLDAVCRETLRLYPPVTFSTRVPREDSVLPLSKPMIGVDGSVVSEVPVPEGTLIVLGVLGANTNKARWGADALEWKPERWLSPLPSTLTEAATPGVFSHIMTFLGGKRACIGFKFSEMEMKVVLSTLISTFTFELTDKEISWNQSPVHYPSVGNDATEPCMPLKVGLVNKGQ</sequence>
<evidence type="ECO:0000256" key="7">
    <source>
        <dbReference type="ARBA" id="ARBA00023004"/>
    </source>
</evidence>
<dbReference type="EMBL" id="JADOXO010000018">
    <property type="protein sequence ID" value="KAF9819478.1"/>
    <property type="molecule type" value="Genomic_DNA"/>
</dbReference>
<dbReference type="InterPro" id="IPR002401">
    <property type="entry name" value="Cyt_P450_E_grp-I"/>
</dbReference>
<evidence type="ECO:0000313" key="11">
    <source>
        <dbReference type="Proteomes" id="UP000639403"/>
    </source>
</evidence>
<evidence type="ECO:0008006" key="12">
    <source>
        <dbReference type="Google" id="ProtNLM"/>
    </source>
</evidence>
<gene>
    <name evidence="10" type="ORF">IEO21_02086</name>
</gene>
<evidence type="ECO:0000256" key="3">
    <source>
        <dbReference type="ARBA" id="ARBA00010617"/>
    </source>
</evidence>
<proteinExistence type="inferred from homology"/>
<evidence type="ECO:0000256" key="2">
    <source>
        <dbReference type="ARBA" id="ARBA00005179"/>
    </source>
</evidence>
<evidence type="ECO:0000256" key="9">
    <source>
        <dbReference type="PIRSR" id="PIRSR602401-1"/>
    </source>
</evidence>
<dbReference type="PANTHER" id="PTHR24305:SF166">
    <property type="entry name" value="CYTOCHROME P450 12A4, MITOCHONDRIAL-RELATED"/>
    <property type="match status" value="1"/>
</dbReference>
<dbReference type="PRINTS" id="PR00385">
    <property type="entry name" value="P450"/>
</dbReference>
<dbReference type="Gene3D" id="1.10.630.10">
    <property type="entry name" value="Cytochrome P450"/>
    <property type="match status" value="1"/>
</dbReference>
<organism evidence="10 11">
    <name type="scientific">Rhodonia placenta</name>
    <dbReference type="NCBI Taxonomy" id="104341"/>
    <lineage>
        <taxon>Eukaryota</taxon>
        <taxon>Fungi</taxon>
        <taxon>Dikarya</taxon>
        <taxon>Basidiomycota</taxon>
        <taxon>Agaricomycotina</taxon>
        <taxon>Agaricomycetes</taxon>
        <taxon>Polyporales</taxon>
        <taxon>Adustoporiaceae</taxon>
        <taxon>Rhodonia</taxon>
    </lineage>
</organism>
<protein>
    <recommendedName>
        <fullName evidence="12">Cytochrome P450</fullName>
    </recommendedName>
</protein>
<dbReference type="GO" id="GO:0005506">
    <property type="term" value="F:iron ion binding"/>
    <property type="evidence" value="ECO:0007669"/>
    <property type="project" value="InterPro"/>
</dbReference>
<feature type="binding site" description="axial binding residue" evidence="9">
    <location>
        <position position="485"/>
    </location>
    <ligand>
        <name>heme</name>
        <dbReference type="ChEBI" id="CHEBI:30413"/>
    </ligand>
    <ligandPart>
        <name>Fe</name>
        <dbReference type="ChEBI" id="CHEBI:18248"/>
    </ligandPart>
</feature>
<dbReference type="GO" id="GO:0004497">
    <property type="term" value="F:monooxygenase activity"/>
    <property type="evidence" value="ECO:0007669"/>
    <property type="project" value="UniProtKB-KW"/>
</dbReference>
<comment type="cofactor">
    <cofactor evidence="1 9">
        <name>heme</name>
        <dbReference type="ChEBI" id="CHEBI:30413"/>
    </cofactor>
</comment>
<keyword evidence="8" id="KW-0503">Monooxygenase</keyword>
<dbReference type="InterPro" id="IPR001128">
    <property type="entry name" value="Cyt_P450"/>
</dbReference>
<evidence type="ECO:0000256" key="4">
    <source>
        <dbReference type="ARBA" id="ARBA00022617"/>
    </source>
</evidence>
<dbReference type="AlphaFoldDB" id="A0A8H7P8C3"/>
<dbReference type="CDD" id="cd11069">
    <property type="entry name" value="CYP_FUM15-like"/>
    <property type="match status" value="1"/>
</dbReference>
<keyword evidence="7 9" id="KW-0408">Iron</keyword>
<dbReference type="InterPro" id="IPR036396">
    <property type="entry name" value="Cyt_P450_sf"/>
</dbReference>
<dbReference type="PANTHER" id="PTHR24305">
    <property type="entry name" value="CYTOCHROME P450"/>
    <property type="match status" value="1"/>
</dbReference>
<dbReference type="GO" id="GO:0020037">
    <property type="term" value="F:heme binding"/>
    <property type="evidence" value="ECO:0007669"/>
    <property type="project" value="InterPro"/>
</dbReference>
<keyword evidence="6" id="KW-0560">Oxidoreductase</keyword>
<evidence type="ECO:0000256" key="8">
    <source>
        <dbReference type="ARBA" id="ARBA00023033"/>
    </source>
</evidence>
<comment type="caution">
    <text evidence="10">The sequence shown here is derived from an EMBL/GenBank/DDBJ whole genome shotgun (WGS) entry which is preliminary data.</text>
</comment>
<evidence type="ECO:0000256" key="5">
    <source>
        <dbReference type="ARBA" id="ARBA00022723"/>
    </source>
</evidence>
<dbReference type="Pfam" id="PF00067">
    <property type="entry name" value="p450"/>
    <property type="match status" value="1"/>
</dbReference>